<dbReference type="InterPro" id="IPR044278">
    <property type="entry name" value="BHLH95-like"/>
</dbReference>
<dbReference type="InterPro" id="IPR011598">
    <property type="entry name" value="bHLH_dom"/>
</dbReference>
<keyword evidence="6" id="KW-0175">Coiled coil</keyword>
<feature type="domain" description="BHLH" evidence="8">
    <location>
        <begin position="100"/>
        <end position="150"/>
    </location>
</feature>
<evidence type="ECO:0000256" key="5">
    <source>
        <dbReference type="ARBA" id="ARBA00023242"/>
    </source>
</evidence>
<evidence type="ECO:0000256" key="7">
    <source>
        <dbReference type="SAM" id="MobiDB-lite"/>
    </source>
</evidence>
<evidence type="ECO:0000256" key="4">
    <source>
        <dbReference type="ARBA" id="ARBA00023163"/>
    </source>
</evidence>
<feature type="region of interest" description="Disordered" evidence="7">
    <location>
        <begin position="80"/>
        <end position="100"/>
    </location>
</feature>
<evidence type="ECO:0000256" key="1">
    <source>
        <dbReference type="ARBA" id="ARBA00004123"/>
    </source>
</evidence>
<dbReference type="PROSITE" id="PS51671">
    <property type="entry name" value="ACT"/>
    <property type="match status" value="1"/>
</dbReference>
<proteinExistence type="predicted"/>
<feature type="compositionally biased region" description="Basic and acidic residues" evidence="7">
    <location>
        <begin position="87"/>
        <end position="100"/>
    </location>
</feature>
<dbReference type="GO" id="GO:0009960">
    <property type="term" value="P:endosperm development"/>
    <property type="evidence" value="ECO:0007669"/>
    <property type="project" value="InterPro"/>
</dbReference>
<dbReference type="SUPFAM" id="SSF55021">
    <property type="entry name" value="ACT-like"/>
    <property type="match status" value="1"/>
</dbReference>
<keyword evidence="4" id="KW-0804">Transcription</keyword>
<feature type="coiled-coil region" evidence="6">
    <location>
        <begin position="140"/>
        <end position="167"/>
    </location>
</feature>
<evidence type="ECO:0000256" key="6">
    <source>
        <dbReference type="SAM" id="Coils"/>
    </source>
</evidence>
<dbReference type="PANTHER" id="PTHR46772">
    <property type="entry name" value="BHLH DOMAIN-CONTAINING PROTEIN"/>
    <property type="match status" value="1"/>
</dbReference>
<keyword evidence="5" id="KW-0539">Nucleus</keyword>
<dbReference type="SMART" id="SM00353">
    <property type="entry name" value="HLH"/>
    <property type="match status" value="1"/>
</dbReference>
<dbReference type="Pfam" id="PF00010">
    <property type="entry name" value="HLH"/>
    <property type="match status" value="1"/>
</dbReference>
<dbReference type="GO" id="GO:0005634">
    <property type="term" value="C:nucleus"/>
    <property type="evidence" value="ECO:0007669"/>
    <property type="project" value="UniProtKB-SubCell"/>
</dbReference>
<dbReference type="GO" id="GO:0003677">
    <property type="term" value="F:DNA binding"/>
    <property type="evidence" value="ECO:0007669"/>
    <property type="project" value="UniProtKB-KW"/>
</dbReference>
<dbReference type="InterPro" id="IPR045865">
    <property type="entry name" value="ACT-like_dom_sf"/>
</dbReference>
<dbReference type="PROSITE" id="PS50888">
    <property type="entry name" value="BHLH"/>
    <property type="match status" value="1"/>
</dbReference>
<evidence type="ECO:0000256" key="3">
    <source>
        <dbReference type="ARBA" id="ARBA00023125"/>
    </source>
</evidence>
<dbReference type="AlphaFoldDB" id="A0AAD7KU33"/>
<dbReference type="SUPFAM" id="SSF47459">
    <property type="entry name" value="HLH, helix-loop-helix DNA-binding domain"/>
    <property type="match status" value="1"/>
</dbReference>
<dbReference type="InterPro" id="IPR054502">
    <property type="entry name" value="bHLH-TF_ACT-like_plant"/>
</dbReference>
<dbReference type="GO" id="GO:0046983">
    <property type="term" value="F:protein dimerization activity"/>
    <property type="evidence" value="ECO:0007669"/>
    <property type="project" value="InterPro"/>
</dbReference>
<keyword evidence="3" id="KW-0238">DNA-binding</keyword>
<evidence type="ECO:0000313" key="10">
    <source>
        <dbReference type="EMBL" id="KAJ7946068.1"/>
    </source>
</evidence>
<sequence>MSDGREGQHHELDGFLRGFSNLVNSGEGKEKTGTKPLDGGGTGTWTRCFNEHQIIKDGQVVGKVLGEAVKVDGNNYKRGKRNAGINGEHHQEKDGKVGESDHEIHIWTERERRKKMRNMFSSLHALLPQLPSKTDKSTIVDGAVNYIKTLEQTLHNLEKQKQERLQSAVTFAYEPIRAAITPRWIAYKDQSREAFLADQGSINTNNVVMTNGTTTTTIPRYPVGFQTFSYPNFVLNISGDDAQISVYSTKKPGLFSSICLVLEKNKIEVVTAHVFSVGNRSFYMIQVHANGGGGSDQFSEAFSVDEILKQAASEIMTWVIA</sequence>
<dbReference type="CDD" id="cd04873">
    <property type="entry name" value="ACT_UUR-ACR-like"/>
    <property type="match status" value="1"/>
</dbReference>
<dbReference type="GO" id="GO:0003700">
    <property type="term" value="F:DNA-binding transcription factor activity"/>
    <property type="evidence" value="ECO:0007669"/>
    <property type="project" value="InterPro"/>
</dbReference>
<dbReference type="PANTHER" id="PTHR46772:SF8">
    <property type="entry name" value="TRANSCRIPTION FACTOR BHLH95"/>
    <property type="match status" value="1"/>
</dbReference>
<keyword evidence="2" id="KW-0805">Transcription regulation</keyword>
<dbReference type="InterPro" id="IPR036638">
    <property type="entry name" value="HLH_DNA-bd_sf"/>
</dbReference>
<dbReference type="InterPro" id="IPR045239">
    <property type="entry name" value="bHLH95_bHLH"/>
</dbReference>
<dbReference type="KEGG" id="qsa:O6P43_031041"/>
<name>A0AAD7KU33_QUISA</name>
<reference evidence="10" key="1">
    <citation type="journal article" date="2023" name="Science">
        <title>Elucidation of the pathway for biosynthesis of saponin adjuvants from the soapbark tree.</title>
        <authorList>
            <person name="Reed J."/>
            <person name="Orme A."/>
            <person name="El-Demerdash A."/>
            <person name="Owen C."/>
            <person name="Martin L.B.B."/>
            <person name="Misra R.C."/>
            <person name="Kikuchi S."/>
            <person name="Rejzek M."/>
            <person name="Martin A.C."/>
            <person name="Harkess A."/>
            <person name="Leebens-Mack J."/>
            <person name="Louveau T."/>
            <person name="Stephenson M.J."/>
            <person name="Osbourn A."/>
        </authorList>
    </citation>
    <scope>NUCLEOTIDE SEQUENCE</scope>
    <source>
        <strain evidence="10">S10</strain>
    </source>
</reference>
<evidence type="ECO:0000256" key="2">
    <source>
        <dbReference type="ARBA" id="ARBA00023015"/>
    </source>
</evidence>
<dbReference type="InterPro" id="IPR002912">
    <property type="entry name" value="ACT_dom"/>
</dbReference>
<feature type="domain" description="ACT" evidence="9">
    <location>
        <begin position="243"/>
        <end position="321"/>
    </location>
</feature>
<feature type="region of interest" description="Disordered" evidence="7">
    <location>
        <begin position="21"/>
        <end position="42"/>
    </location>
</feature>
<protein>
    <submittedName>
        <fullName evidence="10">Transcription factor bHLH95-like</fullName>
    </submittedName>
</protein>
<evidence type="ECO:0000313" key="11">
    <source>
        <dbReference type="Proteomes" id="UP001163823"/>
    </source>
</evidence>
<dbReference type="CDD" id="cd11393">
    <property type="entry name" value="bHLH_AtbHLH_like"/>
    <property type="match status" value="1"/>
</dbReference>
<gene>
    <name evidence="10" type="ORF">O6P43_031041</name>
</gene>
<accession>A0AAD7KU33</accession>
<comment type="subcellular location">
    <subcellularLocation>
        <location evidence="1">Nucleus</location>
    </subcellularLocation>
</comment>
<dbReference type="EMBL" id="JARAOO010000013">
    <property type="protein sequence ID" value="KAJ7946068.1"/>
    <property type="molecule type" value="Genomic_DNA"/>
</dbReference>
<organism evidence="10 11">
    <name type="scientific">Quillaja saponaria</name>
    <name type="common">Soap bark tree</name>
    <dbReference type="NCBI Taxonomy" id="32244"/>
    <lineage>
        <taxon>Eukaryota</taxon>
        <taxon>Viridiplantae</taxon>
        <taxon>Streptophyta</taxon>
        <taxon>Embryophyta</taxon>
        <taxon>Tracheophyta</taxon>
        <taxon>Spermatophyta</taxon>
        <taxon>Magnoliopsida</taxon>
        <taxon>eudicotyledons</taxon>
        <taxon>Gunneridae</taxon>
        <taxon>Pentapetalae</taxon>
        <taxon>rosids</taxon>
        <taxon>fabids</taxon>
        <taxon>Fabales</taxon>
        <taxon>Quillajaceae</taxon>
        <taxon>Quillaja</taxon>
    </lineage>
</organism>
<dbReference type="Gene3D" id="4.10.280.10">
    <property type="entry name" value="Helix-loop-helix DNA-binding domain"/>
    <property type="match status" value="1"/>
</dbReference>
<evidence type="ECO:0000259" key="8">
    <source>
        <dbReference type="PROSITE" id="PS50888"/>
    </source>
</evidence>
<evidence type="ECO:0000259" key="9">
    <source>
        <dbReference type="PROSITE" id="PS51671"/>
    </source>
</evidence>
<keyword evidence="11" id="KW-1185">Reference proteome</keyword>
<comment type="caution">
    <text evidence="10">The sequence shown here is derived from an EMBL/GenBank/DDBJ whole genome shotgun (WGS) entry which is preliminary data.</text>
</comment>
<dbReference type="Proteomes" id="UP001163823">
    <property type="component" value="Chromosome 13"/>
</dbReference>
<dbReference type="Pfam" id="PF22754">
    <property type="entry name" value="bHLH-TF_ACT-like_plant"/>
    <property type="match status" value="1"/>
</dbReference>